<sequence length="325" mass="34194">MGFGVKQADVAAIKVVTDNLPDAGALTDLATLLAAASPEIAQILADTGELQTDLVDGGRLDLLIDAIKAITDTLPDSGALNDLAAILTDTGTTLPATLATIAAYIDTEVAAIPTTMVGTNNAALAASWTAALATALGNYTAARAGNLDELDFDLQGTLSTIAGYIDAEVAAVITSQGRELPTMDFWSDTQEELLINATAGDKSLPTVTVAELPAGATIVRAIAMFKFRMVENLYAGANAINVAQHIQVRDDTPGTWRDAISIADNLFNFSEAAREGGDIFIGDHDIVVEVDGNDDYNFQWTNADVDQISINFNDIQVGLKIWYSV</sequence>
<gene>
    <name evidence="1" type="ORF">LCGC14_0833180</name>
</gene>
<reference evidence="1" key="1">
    <citation type="journal article" date="2015" name="Nature">
        <title>Complex archaea that bridge the gap between prokaryotes and eukaryotes.</title>
        <authorList>
            <person name="Spang A."/>
            <person name="Saw J.H."/>
            <person name="Jorgensen S.L."/>
            <person name="Zaremba-Niedzwiedzka K."/>
            <person name="Martijn J."/>
            <person name="Lind A.E."/>
            <person name="van Eijk R."/>
            <person name="Schleper C."/>
            <person name="Guy L."/>
            <person name="Ettema T.J."/>
        </authorList>
    </citation>
    <scope>NUCLEOTIDE SEQUENCE</scope>
</reference>
<evidence type="ECO:0000313" key="1">
    <source>
        <dbReference type="EMBL" id="KKN30533.1"/>
    </source>
</evidence>
<organism evidence="1">
    <name type="scientific">marine sediment metagenome</name>
    <dbReference type="NCBI Taxonomy" id="412755"/>
    <lineage>
        <taxon>unclassified sequences</taxon>
        <taxon>metagenomes</taxon>
        <taxon>ecological metagenomes</taxon>
    </lineage>
</organism>
<name>A0A0F9SMN1_9ZZZZ</name>
<comment type="caution">
    <text evidence="1">The sequence shown here is derived from an EMBL/GenBank/DDBJ whole genome shotgun (WGS) entry which is preliminary data.</text>
</comment>
<dbReference type="AlphaFoldDB" id="A0A0F9SMN1"/>
<proteinExistence type="predicted"/>
<protein>
    <submittedName>
        <fullName evidence="1">Uncharacterized protein</fullName>
    </submittedName>
</protein>
<dbReference type="EMBL" id="LAZR01002399">
    <property type="protein sequence ID" value="KKN30533.1"/>
    <property type="molecule type" value="Genomic_DNA"/>
</dbReference>
<accession>A0A0F9SMN1</accession>